<proteinExistence type="predicted"/>
<evidence type="ECO:0008006" key="3">
    <source>
        <dbReference type="Google" id="ProtNLM"/>
    </source>
</evidence>
<sequence length="137" mass="14290">MATVFGDGVAAIANDLRARLSDRGESYAQGVTVATRTPSDREPHNGPTPLVVVSQDGPGTIQQAANARTVIRLAVWHATDDDAHDLAALCHGLATDHRGPVVRAVLPGTSAVRATDPDTGEPMAWATVRALLAPRVV</sequence>
<accession>A0ABP8W6L7</accession>
<organism evidence="1 2">
    <name type="scientific">Nocardioides nanhaiensis</name>
    <dbReference type="NCBI Taxonomy" id="1476871"/>
    <lineage>
        <taxon>Bacteria</taxon>
        <taxon>Bacillati</taxon>
        <taxon>Actinomycetota</taxon>
        <taxon>Actinomycetes</taxon>
        <taxon>Propionibacteriales</taxon>
        <taxon>Nocardioidaceae</taxon>
        <taxon>Nocardioides</taxon>
    </lineage>
</organism>
<comment type="caution">
    <text evidence="1">The sequence shown here is derived from an EMBL/GenBank/DDBJ whole genome shotgun (WGS) entry which is preliminary data.</text>
</comment>
<reference evidence="2" key="1">
    <citation type="journal article" date="2019" name="Int. J. Syst. Evol. Microbiol.">
        <title>The Global Catalogue of Microorganisms (GCM) 10K type strain sequencing project: providing services to taxonomists for standard genome sequencing and annotation.</title>
        <authorList>
            <consortium name="The Broad Institute Genomics Platform"/>
            <consortium name="The Broad Institute Genome Sequencing Center for Infectious Disease"/>
            <person name="Wu L."/>
            <person name="Ma J."/>
        </authorList>
    </citation>
    <scope>NUCLEOTIDE SEQUENCE [LARGE SCALE GENOMIC DNA]</scope>
    <source>
        <strain evidence="2">JCM 18127</strain>
    </source>
</reference>
<dbReference type="RefSeq" id="WP_345264735.1">
    <property type="nucleotide sequence ID" value="NZ_BAABIM010000002.1"/>
</dbReference>
<dbReference type="EMBL" id="BAABIM010000002">
    <property type="protein sequence ID" value="GAA4680505.1"/>
    <property type="molecule type" value="Genomic_DNA"/>
</dbReference>
<dbReference type="Proteomes" id="UP001500621">
    <property type="component" value="Unassembled WGS sequence"/>
</dbReference>
<evidence type="ECO:0000313" key="1">
    <source>
        <dbReference type="EMBL" id="GAA4680505.1"/>
    </source>
</evidence>
<keyword evidence="2" id="KW-1185">Reference proteome</keyword>
<name>A0ABP8W6L7_9ACTN</name>
<gene>
    <name evidence="1" type="ORF">GCM10023226_17090</name>
</gene>
<protein>
    <recommendedName>
        <fullName evidence="3">DUF3168 domain-containing protein</fullName>
    </recommendedName>
</protein>
<evidence type="ECO:0000313" key="2">
    <source>
        <dbReference type="Proteomes" id="UP001500621"/>
    </source>
</evidence>